<dbReference type="GO" id="GO:0005576">
    <property type="term" value="C:extracellular region"/>
    <property type="evidence" value="ECO:0007669"/>
    <property type="project" value="InterPro"/>
</dbReference>
<dbReference type="GO" id="GO:0005975">
    <property type="term" value="P:carbohydrate metabolic process"/>
    <property type="evidence" value="ECO:0007669"/>
    <property type="project" value="InterPro"/>
</dbReference>
<keyword evidence="1 2" id="KW-0732">Signal</keyword>
<evidence type="ECO:0000256" key="2">
    <source>
        <dbReference type="SAM" id="SignalP"/>
    </source>
</evidence>
<accession>A0A5C3LS24</accession>
<dbReference type="SMART" id="SM00236">
    <property type="entry name" value="fCBD"/>
    <property type="match status" value="1"/>
</dbReference>
<dbReference type="SUPFAM" id="SSF57180">
    <property type="entry name" value="Cellulose-binding domain"/>
    <property type="match status" value="1"/>
</dbReference>
<dbReference type="Proteomes" id="UP000308652">
    <property type="component" value="Unassembled WGS sequence"/>
</dbReference>
<dbReference type="EMBL" id="ML213624">
    <property type="protein sequence ID" value="TFK35163.1"/>
    <property type="molecule type" value="Genomic_DNA"/>
</dbReference>
<name>A0A5C3LS24_9AGAR</name>
<evidence type="ECO:0000256" key="1">
    <source>
        <dbReference type="ARBA" id="ARBA00022729"/>
    </source>
</evidence>
<keyword evidence="5" id="KW-1185">Reference proteome</keyword>
<dbReference type="PROSITE" id="PS00562">
    <property type="entry name" value="CBM1_1"/>
    <property type="match status" value="1"/>
</dbReference>
<evidence type="ECO:0000313" key="4">
    <source>
        <dbReference type="EMBL" id="TFK35163.1"/>
    </source>
</evidence>
<reference evidence="4 5" key="1">
    <citation type="journal article" date="2019" name="Nat. Ecol. Evol.">
        <title>Megaphylogeny resolves global patterns of mushroom evolution.</title>
        <authorList>
            <person name="Varga T."/>
            <person name="Krizsan K."/>
            <person name="Foldi C."/>
            <person name="Dima B."/>
            <person name="Sanchez-Garcia M."/>
            <person name="Sanchez-Ramirez S."/>
            <person name="Szollosi G.J."/>
            <person name="Szarkandi J.G."/>
            <person name="Papp V."/>
            <person name="Albert L."/>
            <person name="Andreopoulos W."/>
            <person name="Angelini C."/>
            <person name="Antonin V."/>
            <person name="Barry K.W."/>
            <person name="Bougher N.L."/>
            <person name="Buchanan P."/>
            <person name="Buyck B."/>
            <person name="Bense V."/>
            <person name="Catcheside P."/>
            <person name="Chovatia M."/>
            <person name="Cooper J."/>
            <person name="Damon W."/>
            <person name="Desjardin D."/>
            <person name="Finy P."/>
            <person name="Geml J."/>
            <person name="Haridas S."/>
            <person name="Hughes K."/>
            <person name="Justo A."/>
            <person name="Karasinski D."/>
            <person name="Kautmanova I."/>
            <person name="Kiss B."/>
            <person name="Kocsube S."/>
            <person name="Kotiranta H."/>
            <person name="LaButti K.M."/>
            <person name="Lechner B.E."/>
            <person name="Liimatainen K."/>
            <person name="Lipzen A."/>
            <person name="Lukacs Z."/>
            <person name="Mihaltcheva S."/>
            <person name="Morgado L.N."/>
            <person name="Niskanen T."/>
            <person name="Noordeloos M.E."/>
            <person name="Ohm R.A."/>
            <person name="Ortiz-Santana B."/>
            <person name="Ovrebo C."/>
            <person name="Racz N."/>
            <person name="Riley R."/>
            <person name="Savchenko A."/>
            <person name="Shiryaev A."/>
            <person name="Soop K."/>
            <person name="Spirin V."/>
            <person name="Szebenyi C."/>
            <person name="Tomsovsky M."/>
            <person name="Tulloss R.E."/>
            <person name="Uehling J."/>
            <person name="Grigoriev I.V."/>
            <person name="Vagvolgyi C."/>
            <person name="Papp T."/>
            <person name="Martin F.M."/>
            <person name="Miettinen O."/>
            <person name="Hibbett D.S."/>
            <person name="Nagy L.G."/>
        </authorList>
    </citation>
    <scope>NUCLEOTIDE SEQUENCE [LARGE SCALE GENOMIC DNA]</scope>
    <source>
        <strain evidence="4 5">CBS 166.37</strain>
    </source>
</reference>
<feature type="domain" description="CBM1" evidence="3">
    <location>
        <begin position="33"/>
        <end position="69"/>
    </location>
</feature>
<feature type="signal peptide" evidence="2">
    <location>
        <begin position="1"/>
        <end position="16"/>
    </location>
</feature>
<organism evidence="4 5">
    <name type="scientific">Crucibulum laeve</name>
    <dbReference type="NCBI Taxonomy" id="68775"/>
    <lineage>
        <taxon>Eukaryota</taxon>
        <taxon>Fungi</taxon>
        <taxon>Dikarya</taxon>
        <taxon>Basidiomycota</taxon>
        <taxon>Agaricomycotina</taxon>
        <taxon>Agaricomycetes</taxon>
        <taxon>Agaricomycetidae</taxon>
        <taxon>Agaricales</taxon>
        <taxon>Agaricineae</taxon>
        <taxon>Nidulariaceae</taxon>
        <taxon>Crucibulum</taxon>
    </lineage>
</organism>
<gene>
    <name evidence="4" type="ORF">BDQ12DRAFT_688598</name>
</gene>
<protein>
    <recommendedName>
        <fullName evidence="3">CBM1 domain-containing protein</fullName>
    </recommendedName>
</protein>
<proteinExistence type="predicted"/>
<feature type="chain" id="PRO_5022943411" description="CBM1 domain-containing protein" evidence="2">
    <location>
        <begin position="17"/>
        <end position="82"/>
    </location>
</feature>
<dbReference type="InterPro" id="IPR000254">
    <property type="entry name" value="CBD"/>
</dbReference>
<dbReference type="AlphaFoldDB" id="A0A5C3LS24"/>
<dbReference type="InterPro" id="IPR035971">
    <property type="entry name" value="CBD_sf"/>
</dbReference>
<evidence type="ECO:0000313" key="5">
    <source>
        <dbReference type="Proteomes" id="UP000308652"/>
    </source>
</evidence>
<sequence>MHLIIFLSAFLASSFAAAPVLGAIISSPRDEPQTAALWSLCGGIAWTGPIVCTPPGICVVLNQFWSQCQLPRVVEPTTSIAV</sequence>
<dbReference type="PROSITE" id="PS51164">
    <property type="entry name" value="CBM1_2"/>
    <property type="match status" value="1"/>
</dbReference>
<dbReference type="Pfam" id="PF00734">
    <property type="entry name" value="CBM_1"/>
    <property type="match status" value="1"/>
</dbReference>
<dbReference type="OrthoDB" id="2119228at2759"/>
<dbReference type="GO" id="GO:0030248">
    <property type="term" value="F:cellulose binding"/>
    <property type="evidence" value="ECO:0007669"/>
    <property type="project" value="InterPro"/>
</dbReference>
<evidence type="ECO:0000259" key="3">
    <source>
        <dbReference type="PROSITE" id="PS51164"/>
    </source>
</evidence>